<dbReference type="WBParaSite" id="PSAMB.scaffold2618size22190.g18507.t1">
    <property type="protein sequence ID" value="PSAMB.scaffold2618size22190.g18507.t1"/>
    <property type="gene ID" value="PSAMB.scaffold2618size22190.g18507"/>
</dbReference>
<feature type="domain" description="TIL" evidence="3">
    <location>
        <begin position="47"/>
        <end position="102"/>
    </location>
</feature>
<keyword evidence="1" id="KW-0646">Protease inhibitor</keyword>
<dbReference type="InterPro" id="IPR036084">
    <property type="entry name" value="Ser_inhib-like_sf"/>
</dbReference>
<dbReference type="Gene3D" id="2.10.25.10">
    <property type="entry name" value="Laminin"/>
    <property type="match status" value="1"/>
</dbReference>
<dbReference type="SUPFAM" id="SSF57567">
    <property type="entry name" value="Serine protease inhibitors"/>
    <property type="match status" value="1"/>
</dbReference>
<organism evidence="4 5">
    <name type="scientific">Plectus sambesii</name>
    <dbReference type="NCBI Taxonomy" id="2011161"/>
    <lineage>
        <taxon>Eukaryota</taxon>
        <taxon>Metazoa</taxon>
        <taxon>Ecdysozoa</taxon>
        <taxon>Nematoda</taxon>
        <taxon>Chromadorea</taxon>
        <taxon>Plectida</taxon>
        <taxon>Plectina</taxon>
        <taxon>Plectoidea</taxon>
        <taxon>Plectidae</taxon>
        <taxon>Plectus</taxon>
    </lineage>
</organism>
<keyword evidence="2" id="KW-0732">Signal</keyword>
<dbReference type="GO" id="GO:0004867">
    <property type="term" value="F:serine-type endopeptidase inhibitor activity"/>
    <property type="evidence" value="ECO:0007669"/>
    <property type="project" value="UniProtKB-KW"/>
</dbReference>
<reference evidence="5" key="1">
    <citation type="submission" date="2022-11" db="UniProtKB">
        <authorList>
            <consortium name="WormBaseParasite"/>
        </authorList>
    </citation>
    <scope>IDENTIFICATION</scope>
</reference>
<proteinExistence type="predicted"/>
<evidence type="ECO:0000313" key="4">
    <source>
        <dbReference type="Proteomes" id="UP000887566"/>
    </source>
</evidence>
<keyword evidence="1" id="KW-0722">Serine protease inhibitor</keyword>
<sequence>MNSACCFATLLLLAASCSSTPVDPCDTMRCANGPCVDGKCTDKKNECEPNMHWEECGSPCAARCDLDPALTSCIEMCKIGCFCDAGFVLDKADGVCIRPKDCPKQVEKREDSKCAIMLCEVGTICKDGKCIRNPNCPVFKLAAPKEGCKYVNEINNKGCPIPKLHCPAV</sequence>
<dbReference type="Proteomes" id="UP000887566">
    <property type="component" value="Unplaced"/>
</dbReference>
<evidence type="ECO:0000256" key="2">
    <source>
        <dbReference type="SAM" id="SignalP"/>
    </source>
</evidence>
<dbReference type="AlphaFoldDB" id="A0A914VV28"/>
<evidence type="ECO:0000313" key="5">
    <source>
        <dbReference type="WBParaSite" id="PSAMB.scaffold2618size22190.g18507.t1"/>
    </source>
</evidence>
<evidence type="ECO:0000259" key="3">
    <source>
        <dbReference type="Pfam" id="PF01826"/>
    </source>
</evidence>
<name>A0A914VV28_9BILA</name>
<feature type="signal peptide" evidence="2">
    <location>
        <begin position="1"/>
        <end position="19"/>
    </location>
</feature>
<dbReference type="Pfam" id="PF01826">
    <property type="entry name" value="TIL"/>
    <property type="match status" value="1"/>
</dbReference>
<dbReference type="InterPro" id="IPR002919">
    <property type="entry name" value="TIL_dom"/>
</dbReference>
<accession>A0A914VV28</accession>
<keyword evidence="4" id="KW-1185">Reference proteome</keyword>
<feature type="chain" id="PRO_5036758378" evidence="2">
    <location>
        <begin position="20"/>
        <end position="169"/>
    </location>
</feature>
<dbReference type="CDD" id="cd19941">
    <property type="entry name" value="TIL"/>
    <property type="match status" value="1"/>
</dbReference>
<protein>
    <submittedName>
        <fullName evidence="5">TIL domain-containing protein</fullName>
    </submittedName>
</protein>
<evidence type="ECO:0000256" key="1">
    <source>
        <dbReference type="ARBA" id="ARBA00022900"/>
    </source>
</evidence>